<dbReference type="PANTHER" id="PTHR24171">
    <property type="entry name" value="ANKYRIN REPEAT DOMAIN-CONTAINING PROTEIN 39-RELATED"/>
    <property type="match status" value="1"/>
</dbReference>
<keyword evidence="1" id="KW-0677">Repeat</keyword>
<dbReference type="Pfam" id="PF00023">
    <property type="entry name" value="Ank"/>
    <property type="match status" value="1"/>
</dbReference>
<comment type="caution">
    <text evidence="4">The sequence shown here is derived from an EMBL/GenBank/DDBJ whole genome shotgun (WGS) entry which is preliminary data.</text>
</comment>
<organism evidence="4 5">
    <name type="scientific">Elaphomyces granulatus</name>
    <dbReference type="NCBI Taxonomy" id="519963"/>
    <lineage>
        <taxon>Eukaryota</taxon>
        <taxon>Fungi</taxon>
        <taxon>Dikarya</taxon>
        <taxon>Ascomycota</taxon>
        <taxon>Pezizomycotina</taxon>
        <taxon>Eurotiomycetes</taxon>
        <taxon>Eurotiomycetidae</taxon>
        <taxon>Eurotiales</taxon>
        <taxon>Elaphomycetaceae</taxon>
        <taxon>Elaphomyces</taxon>
    </lineage>
</organism>
<gene>
    <name evidence="4" type="ORF">Egran_02562</name>
</gene>
<accession>A0A232LZS9</accession>
<dbReference type="PROSITE" id="PS50297">
    <property type="entry name" value="ANK_REP_REGION"/>
    <property type="match status" value="3"/>
</dbReference>
<evidence type="ECO:0000256" key="2">
    <source>
        <dbReference type="ARBA" id="ARBA00023043"/>
    </source>
</evidence>
<dbReference type="Proteomes" id="UP000243515">
    <property type="component" value="Unassembled WGS sequence"/>
</dbReference>
<evidence type="ECO:0000256" key="3">
    <source>
        <dbReference type="PROSITE-ProRule" id="PRU00023"/>
    </source>
</evidence>
<proteinExistence type="predicted"/>
<name>A0A232LZS9_9EURO</name>
<evidence type="ECO:0000313" key="5">
    <source>
        <dbReference type="Proteomes" id="UP000243515"/>
    </source>
</evidence>
<dbReference type="InterPro" id="IPR002110">
    <property type="entry name" value="Ankyrin_rpt"/>
</dbReference>
<keyword evidence="2 3" id="KW-0040">ANK repeat</keyword>
<dbReference type="PANTHER" id="PTHR24171:SF9">
    <property type="entry name" value="ANKYRIN REPEAT DOMAIN-CONTAINING PROTEIN 39"/>
    <property type="match status" value="1"/>
</dbReference>
<dbReference type="AlphaFoldDB" id="A0A232LZS9"/>
<dbReference type="EMBL" id="NPHW01003393">
    <property type="protein sequence ID" value="OXV09675.1"/>
    <property type="molecule type" value="Genomic_DNA"/>
</dbReference>
<reference evidence="4 5" key="1">
    <citation type="journal article" date="2015" name="Environ. Microbiol.">
        <title>Metagenome sequence of Elaphomyces granulatus from sporocarp tissue reveals Ascomycota ectomycorrhizal fingerprints of genome expansion and a Proteobacteria-rich microbiome.</title>
        <authorList>
            <person name="Quandt C.A."/>
            <person name="Kohler A."/>
            <person name="Hesse C.N."/>
            <person name="Sharpton T.J."/>
            <person name="Martin F."/>
            <person name="Spatafora J.W."/>
        </authorList>
    </citation>
    <scope>NUCLEOTIDE SEQUENCE [LARGE SCALE GENOMIC DNA]</scope>
    <source>
        <strain evidence="4 5">OSC145934</strain>
    </source>
</reference>
<dbReference type="OrthoDB" id="4772757at2759"/>
<dbReference type="SUPFAM" id="SSF48403">
    <property type="entry name" value="Ankyrin repeat"/>
    <property type="match status" value="1"/>
</dbReference>
<dbReference type="InterPro" id="IPR036770">
    <property type="entry name" value="Ankyrin_rpt-contain_sf"/>
</dbReference>
<dbReference type="PROSITE" id="PS50088">
    <property type="entry name" value="ANK_REPEAT"/>
    <property type="match status" value="3"/>
</dbReference>
<evidence type="ECO:0000313" key="4">
    <source>
        <dbReference type="EMBL" id="OXV09675.1"/>
    </source>
</evidence>
<dbReference type="SMART" id="SM00248">
    <property type="entry name" value="ANK"/>
    <property type="match status" value="6"/>
</dbReference>
<sequence length="458" mass="50886">MNQMWAVLVVKMLNRAYDDGKVRAMMEKLDEVPDELEDVFWMLLGKDNPDKKVTILMLQWVLFAKRQLTALELYFAVLSGVESQELGAYDRFVETSEAIQEFITSFSKGLIEVLQNQSVQFIHGSVVDFLLRNKRLQRLDPGLEENVNGTSHDRLRACCMQYIMMGELWRVVVRGSERRTNLTINYPFLVYASSYLLDHAEAAQRQCVEQRALLQQSPEQLRRLKVFHDAFGNHTDSSRCRDAGILYVFMSHDYHSLVRFALSTNGVDVNDLGGFYGNVLQLASAKGNKETVELLLQKGANINALGGHYGSALQAASAVGKKDIVELLIREGAEIDANGGHYGTALQAASARRHKSVVEYLIRVRTNINAQGGNYGTALQAASAAGNKEVVQLLIEGGARVNIEDGYYGSALKAALAVRGGDVVGLLLQNGADQSILSQSENLALQQLFPRRNQQRKT</sequence>
<feature type="repeat" description="ANK" evidence="3">
    <location>
        <begin position="374"/>
        <end position="406"/>
    </location>
</feature>
<dbReference type="Gene3D" id="1.25.40.20">
    <property type="entry name" value="Ankyrin repeat-containing domain"/>
    <property type="match status" value="1"/>
</dbReference>
<protein>
    <submittedName>
        <fullName evidence="4">Uncharacterized protein</fullName>
    </submittedName>
</protein>
<feature type="repeat" description="ANK" evidence="3">
    <location>
        <begin position="308"/>
        <end position="340"/>
    </location>
</feature>
<evidence type="ECO:0000256" key="1">
    <source>
        <dbReference type="ARBA" id="ARBA00022737"/>
    </source>
</evidence>
<dbReference type="Pfam" id="PF12796">
    <property type="entry name" value="Ank_2"/>
    <property type="match status" value="1"/>
</dbReference>
<keyword evidence="5" id="KW-1185">Reference proteome</keyword>
<feature type="repeat" description="ANK" evidence="3">
    <location>
        <begin position="280"/>
        <end position="307"/>
    </location>
</feature>